<dbReference type="Proteomes" id="UP001487740">
    <property type="component" value="Unassembled WGS sequence"/>
</dbReference>
<accession>A0AAW0SAT3</accession>
<organism evidence="2 3">
    <name type="scientific">Scylla paramamosain</name>
    <name type="common">Mud crab</name>
    <dbReference type="NCBI Taxonomy" id="85552"/>
    <lineage>
        <taxon>Eukaryota</taxon>
        <taxon>Metazoa</taxon>
        <taxon>Ecdysozoa</taxon>
        <taxon>Arthropoda</taxon>
        <taxon>Crustacea</taxon>
        <taxon>Multicrustacea</taxon>
        <taxon>Malacostraca</taxon>
        <taxon>Eumalacostraca</taxon>
        <taxon>Eucarida</taxon>
        <taxon>Decapoda</taxon>
        <taxon>Pleocyemata</taxon>
        <taxon>Brachyura</taxon>
        <taxon>Eubrachyura</taxon>
        <taxon>Portunoidea</taxon>
        <taxon>Portunidae</taxon>
        <taxon>Portuninae</taxon>
        <taxon>Scylla</taxon>
    </lineage>
</organism>
<comment type="caution">
    <text evidence="2">The sequence shown here is derived from an EMBL/GenBank/DDBJ whole genome shotgun (WGS) entry which is preliminary data.</text>
</comment>
<evidence type="ECO:0000256" key="1">
    <source>
        <dbReference type="SAM" id="MobiDB-lite"/>
    </source>
</evidence>
<protein>
    <submittedName>
        <fullName evidence="2">Uncharacterized protein</fullName>
    </submittedName>
</protein>
<dbReference type="AlphaFoldDB" id="A0AAW0SAT3"/>
<gene>
    <name evidence="2" type="ORF">O3P69_016298</name>
</gene>
<reference evidence="2 3" key="1">
    <citation type="submission" date="2023-03" db="EMBL/GenBank/DDBJ databases">
        <title>High-quality genome of Scylla paramamosain provides insights in environmental adaptation.</title>
        <authorList>
            <person name="Zhang L."/>
        </authorList>
    </citation>
    <scope>NUCLEOTIDE SEQUENCE [LARGE SCALE GENOMIC DNA]</scope>
    <source>
        <strain evidence="2">LZ_2023a</strain>
        <tissue evidence="2">Muscle</tissue>
    </source>
</reference>
<sequence length="228" mass="24798">MAHSTHLYCTSLLPPSPHRSFPPPSSPPVPPSVQSPPGLSIEKGSMKGAGRDTTKYVPPTPHAAHTSRPSLTHDPRCLTDVINWCLHGLGCRFFVTCVNYVLCCSCGAKLTENSWDNFVNISIPLSEASQQVTILGHPHLMVQTHRNPADLAFDLVTVRRSGCSGVGEGGSLTLKNLAPVVIVGVKFSEHFFYQIFEPESKASTTHFKASLEGFYGLILEKLVTEKFS</sequence>
<feature type="compositionally biased region" description="Pro residues" evidence="1">
    <location>
        <begin position="14"/>
        <end position="34"/>
    </location>
</feature>
<name>A0AAW0SAT3_SCYPA</name>
<feature type="region of interest" description="Disordered" evidence="1">
    <location>
        <begin position="14"/>
        <end position="70"/>
    </location>
</feature>
<dbReference type="EMBL" id="JARAKH010006391">
    <property type="protein sequence ID" value="KAK8371955.1"/>
    <property type="molecule type" value="Genomic_DNA"/>
</dbReference>
<evidence type="ECO:0000313" key="2">
    <source>
        <dbReference type="EMBL" id="KAK8371955.1"/>
    </source>
</evidence>
<proteinExistence type="predicted"/>
<keyword evidence="3" id="KW-1185">Reference proteome</keyword>
<evidence type="ECO:0000313" key="3">
    <source>
        <dbReference type="Proteomes" id="UP001487740"/>
    </source>
</evidence>